<protein>
    <submittedName>
        <fullName evidence="1">Ribosomal protein S1</fullName>
    </submittedName>
</protein>
<dbReference type="EMBL" id="BK015533">
    <property type="protein sequence ID" value="DAE11430.1"/>
    <property type="molecule type" value="Genomic_DNA"/>
</dbReference>
<name>A0A8S5PWK3_9CAUD</name>
<dbReference type="SUPFAM" id="SSF50249">
    <property type="entry name" value="Nucleic acid-binding proteins"/>
    <property type="match status" value="1"/>
</dbReference>
<proteinExistence type="predicted"/>
<sequence>MINSVYAHVTPLKDFDWSVYENGFNGSNLVENKSIKTKKGDKIYCHEKYATSVYKKLNGDKNSENVEIKDFSLNGASKVVAMEILNNDEMLVSTAGGNATVVNLNKENKFFELYGGDKNSFIHWINNPDTNKQFIDMDLMVKVNKNGKGSMIDGHTYKLYKEYQEQIEKPTKAYYGKVNACHRGGFTLELQGVRAFMPYSLSGIERDTDPETIVGTTLEVMIDSYSKKSGFIVSRKKYLRFILPAQLAKLDTTNPWNGTITGVGAKDSPYGGKKYFGIFIEIEADGNKYTGLMHKTLMSDKTYADFKALETQVGSPISVWIHEVVGDRIVFSDIEPENREEISKIREAQEEEEKKKLELKYNKEHGIHKVSEEKLDQLVNHFNG</sequence>
<accession>A0A8S5PWK3</accession>
<evidence type="ECO:0000313" key="1">
    <source>
        <dbReference type="EMBL" id="DAE11430.1"/>
    </source>
</evidence>
<keyword evidence="1" id="KW-0687">Ribonucleoprotein</keyword>
<reference evidence="1" key="1">
    <citation type="journal article" date="2021" name="Proc. Natl. Acad. Sci. U.S.A.">
        <title>A Catalog of Tens of Thousands of Viruses from Human Metagenomes Reveals Hidden Associations with Chronic Diseases.</title>
        <authorList>
            <person name="Tisza M.J."/>
            <person name="Buck C.B."/>
        </authorList>
    </citation>
    <scope>NUCLEOTIDE SEQUENCE</scope>
    <source>
        <strain evidence="1">Ctgsk7</strain>
    </source>
</reference>
<organism evidence="1">
    <name type="scientific">Myoviridae sp. ctgsk7</name>
    <dbReference type="NCBI Taxonomy" id="2825151"/>
    <lineage>
        <taxon>Viruses</taxon>
        <taxon>Duplodnaviria</taxon>
        <taxon>Heunggongvirae</taxon>
        <taxon>Uroviricota</taxon>
        <taxon>Caudoviricetes</taxon>
    </lineage>
</organism>
<dbReference type="InterPro" id="IPR012340">
    <property type="entry name" value="NA-bd_OB-fold"/>
</dbReference>
<keyword evidence="1" id="KW-0689">Ribosomal protein</keyword>